<accession>A0A7X5QMS9</accession>
<name>A0A7X5QMS9_9GAMM</name>
<evidence type="ECO:0000313" key="2">
    <source>
        <dbReference type="Proteomes" id="UP000547931"/>
    </source>
</evidence>
<organism evidence="1 2">
    <name type="scientific">Photorhabdus stackebrandtii</name>
    <dbReference type="NCBI Taxonomy" id="1123042"/>
    <lineage>
        <taxon>Bacteria</taxon>
        <taxon>Pseudomonadati</taxon>
        <taxon>Pseudomonadota</taxon>
        <taxon>Gammaproteobacteria</taxon>
        <taxon>Enterobacterales</taxon>
        <taxon>Morganellaceae</taxon>
        <taxon>Photorhabdus</taxon>
    </lineage>
</organism>
<dbReference type="InterPro" id="IPR010877">
    <property type="entry name" value="Phage_Mu_Gp46"/>
</dbReference>
<gene>
    <name evidence="1" type="ORF">C5470_11600</name>
</gene>
<proteinExistence type="predicted"/>
<dbReference type="EMBL" id="PUJV01000011">
    <property type="protein sequence ID" value="NHB97019.1"/>
    <property type="molecule type" value="Genomic_DNA"/>
</dbReference>
<evidence type="ECO:0000313" key="1">
    <source>
        <dbReference type="EMBL" id="NHB97019.1"/>
    </source>
</evidence>
<keyword evidence="2" id="KW-1185">Reference proteome</keyword>
<dbReference type="RefSeq" id="WP_166288987.1">
    <property type="nucleotide sequence ID" value="NZ_CAWPIE010000011.1"/>
</dbReference>
<sequence>MSDITSYWDVNKIHADWLSGNGDLVTGNDLQTAIIISLFTDRQARPDDEIDGVDRKGWWGDIGSDYQIGSRLWLIRRQKLTTAVALKTEDYAREALQWMLDDGDALDGEGWPFTWRINAPETTIFYAVAGGSYCGDPLRSWGNKRLECQFNRLCPSHTILQFGYSN</sequence>
<protein>
    <recommendedName>
        <fullName evidence="3">Phage tail protein</fullName>
    </recommendedName>
</protein>
<dbReference type="Pfam" id="PF07409">
    <property type="entry name" value="GP46"/>
    <property type="match status" value="1"/>
</dbReference>
<reference evidence="1 2" key="1">
    <citation type="submission" date="2018-02" db="EMBL/GenBank/DDBJ databases">
        <authorList>
            <person name="Machado R.A."/>
        </authorList>
    </citation>
    <scope>NUCLEOTIDE SEQUENCE [LARGE SCALE GENOMIC DNA]</scope>
    <source>
        <strain evidence="1 2">DSM 23271</strain>
    </source>
</reference>
<dbReference type="AlphaFoldDB" id="A0A7X5QMS9"/>
<comment type="caution">
    <text evidence="1">The sequence shown here is derived from an EMBL/GenBank/DDBJ whole genome shotgun (WGS) entry which is preliminary data.</text>
</comment>
<evidence type="ECO:0008006" key="3">
    <source>
        <dbReference type="Google" id="ProtNLM"/>
    </source>
</evidence>
<dbReference type="Proteomes" id="UP000547931">
    <property type="component" value="Unassembled WGS sequence"/>
</dbReference>